<proteinExistence type="predicted"/>
<evidence type="ECO:0000313" key="2">
    <source>
        <dbReference type="EMBL" id="KAJ4447359.1"/>
    </source>
</evidence>
<gene>
    <name evidence="2" type="ORF">ANN_09365</name>
</gene>
<accession>A0ABQ8TLG7</accession>
<feature type="region of interest" description="Disordered" evidence="1">
    <location>
        <begin position="1"/>
        <end position="34"/>
    </location>
</feature>
<name>A0ABQ8TLG7_PERAM</name>
<evidence type="ECO:0000313" key="3">
    <source>
        <dbReference type="Proteomes" id="UP001148838"/>
    </source>
</evidence>
<comment type="caution">
    <text evidence="2">The sequence shown here is derived from an EMBL/GenBank/DDBJ whole genome shotgun (WGS) entry which is preliminary data.</text>
</comment>
<reference evidence="2 3" key="1">
    <citation type="journal article" date="2022" name="Allergy">
        <title>Genome assembly and annotation of Periplaneta americana reveal a comprehensive cockroach allergen profile.</title>
        <authorList>
            <person name="Wang L."/>
            <person name="Xiong Q."/>
            <person name="Saelim N."/>
            <person name="Wang L."/>
            <person name="Nong W."/>
            <person name="Wan A.T."/>
            <person name="Shi M."/>
            <person name="Liu X."/>
            <person name="Cao Q."/>
            <person name="Hui J.H.L."/>
            <person name="Sookrung N."/>
            <person name="Leung T.F."/>
            <person name="Tungtrongchitr A."/>
            <person name="Tsui S.K.W."/>
        </authorList>
    </citation>
    <scope>NUCLEOTIDE SEQUENCE [LARGE SCALE GENOMIC DNA]</scope>
    <source>
        <strain evidence="2">PWHHKU_190912</strain>
    </source>
</reference>
<protein>
    <submittedName>
        <fullName evidence="2">Uncharacterized protein</fullName>
    </submittedName>
</protein>
<sequence length="68" mass="7721">MAGLCEGGNEPPGSLKGRYESRKKERKRETGASIHGRVECNKQIQRRGFQLQLLNAENRQNAQLQLLK</sequence>
<feature type="compositionally biased region" description="Basic and acidic residues" evidence="1">
    <location>
        <begin position="17"/>
        <end position="34"/>
    </location>
</feature>
<evidence type="ECO:0000256" key="1">
    <source>
        <dbReference type="SAM" id="MobiDB-lite"/>
    </source>
</evidence>
<organism evidence="2 3">
    <name type="scientific">Periplaneta americana</name>
    <name type="common">American cockroach</name>
    <name type="synonym">Blatta americana</name>
    <dbReference type="NCBI Taxonomy" id="6978"/>
    <lineage>
        <taxon>Eukaryota</taxon>
        <taxon>Metazoa</taxon>
        <taxon>Ecdysozoa</taxon>
        <taxon>Arthropoda</taxon>
        <taxon>Hexapoda</taxon>
        <taxon>Insecta</taxon>
        <taxon>Pterygota</taxon>
        <taxon>Neoptera</taxon>
        <taxon>Polyneoptera</taxon>
        <taxon>Dictyoptera</taxon>
        <taxon>Blattodea</taxon>
        <taxon>Blattoidea</taxon>
        <taxon>Blattidae</taxon>
        <taxon>Blattinae</taxon>
        <taxon>Periplaneta</taxon>
    </lineage>
</organism>
<dbReference type="EMBL" id="JAJSOF020000005">
    <property type="protein sequence ID" value="KAJ4447359.1"/>
    <property type="molecule type" value="Genomic_DNA"/>
</dbReference>
<dbReference type="Proteomes" id="UP001148838">
    <property type="component" value="Unassembled WGS sequence"/>
</dbReference>
<keyword evidence="3" id="KW-1185">Reference proteome</keyword>